<protein>
    <submittedName>
        <fullName evidence="1">Uncharacterized protein</fullName>
    </submittedName>
</protein>
<accession>A0A0D0AQD5</accession>
<dbReference type="HOGENOM" id="CLU_2533607_0_0_1"/>
<feature type="non-terminal residue" evidence="1">
    <location>
        <position position="85"/>
    </location>
</feature>
<dbReference type="InParanoid" id="A0A0D0AQD5"/>
<dbReference type="OrthoDB" id="3231855at2759"/>
<proteinExistence type="predicted"/>
<gene>
    <name evidence="1" type="ORF">CY34DRAFT_66332</name>
</gene>
<dbReference type="EMBL" id="KN835201">
    <property type="protein sequence ID" value="KIK43951.1"/>
    <property type="molecule type" value="Genomic_DNA"/>
</dbReference>
<sequence>MDNIIAIGVGLALRAVIDKLTDSDYRLTGTLVGLWEGFVLSHFLHKNRRNPNDAYLALATRFVIDFLLTSSPVRLVLTGAWTLVG</sequence>
<dbReference type="AlphaFoldDB" id="A0A0D0AQD5"/>
<dbReference type="Proteomes" id="UP000054485">
    <property type="component" value="Unassembled WGS sequence"/>
</dbReference>
<reference evidence="1 2" key="1">
    <citation type="submission" date="2014-04" db="EMBL/GenBank/DDBJ databases">
        <authorList>
            <consortium name="DOE Joint Genome Institute"/>
            <person name="Kuo A."/>
            <person name="Ruytinx J."/>
            <person name="Rineau F."/>
            <person name="Colpaert J."/>
            <person name="Kohler A."/>
            <person name="Nagy L.G."/>
            <person name="Floudas D."/>
            <person name="Copeland A."/>
            <person name="Barry K.W."/>
            <person name="Cichocki N."/>
            <person name="Veneault-Fourrey C."/>
            <person name="LaButti K."/>
            <person name="Lindquist E.A."/>
            <person name="Lipzen A."/>
            <person name="Lundell T."/>
            <person name="Morin E."/>
            <person name="Murat C."/>
            <person name="Sun H."/>
            <person name="Tunlid A."/>
            <person name="Henrissat B."/>
            <person name="Grigoriev I.V."/>
            <person name="Hibbett D.S."/>
            <person name="Martin F."/>
            <person name="Nordberg H.P."/>
            <person name="Cantor M.N."/>
            <person name="Hua S.X."/>
        </authorList>
    </citation>
    <scope>NUCLEOTIDE SEQUENCE [LARGE SCALE GENOMIC DNA]</scope>
    <source>
        <strain evidence="1 2">UH-Slu-Lm8-n1</strain>
    </source>
</reference>
<dbReference type="STRING" id="930992.A0A0D0AQD5"/>
<keyword evidence="2" id="KW-1185">Reference proteome</keyword>
<organism evidence="1 2">
    <name type="scientific">Suillus luteus UH-Slu-Lm8-n1</name>
    <dbReference type="NCBI Taxonomy" id="930992"/>
    <lineage>
        <taxon>Eukaryota</taxon>
        <taxon>Fungi</taxon>
        <taxon>Dikarya</taxon>
        <taxon>Basidiomycota</taxon>
        <taxon>Agaricomycotina</taxon>
        <taxon>Agaricomycetes</taxon>
        <taxon>Agaricomycetidae</taxon>
        <taxon>Boletales</taxon>
        <taxon>Suillineae</taxon>
        <taxon>Suillaceae</taxon>
        <taxon>Suillus</taxon>
    </lineage>
</organism>
<reference evidence="2" key="2">
    <citation type="submission" date="2015-01" db="EMBL/GenBank/DDBJ databases">
        <title>Evolutionary Origins and Diversification of the Mycorrhizal Mutualists.</title>
        <authorList>
            <consortium name="DOE Joint Genome Institute"/>
            <consortium name="Mycorrhizal Genomics Consortium"/>
            <person name="Kohler A."/>
            <person name="Kuo A."/>
            <person name="Nagy L.G."/>
            <person name="Floudas D."/>
            <person name="Copeland A."/>
            <person name="Barry K.W."/>
            <person name="Cichocki N."/>
            <person name="Veneault-Fourrey C."/>
            <person name="LaButti K."/>
            <person name="Lindquist E.A."/>
            <person name="Lipzen A."/>
            <person name="Lundell T."/>
            <person name="Morin E."/>
            <person name="Murat C."/>
            <person name="Riley R."/>
            <person name="Ohm R."/>
            <person name="Sun H."/>
            <person name="Tunlid A."/>
            <person name="Henrissat B."/>
            <person name="Grigoriev I.V."/>
            <person name="Hibbett D.S."/>
            <person name="Martin F."/>
        </authorList>
    </citation>
    <scope>NUCLEOTIDE SEQUENCE [LARGE SCALE GENOMIC DNA]</scope>
    <source>
        <strain evidence="2">UH-Slu-Lm8-n1</strain>
    </source>
</reference>
<name>A0A0D0AQD5_9AGAM</name>
<evidence type="ECO:0000313" key="1">
    <source>
        <dbReference type="EMBL" id="KIK43951.1"/>
    </source>
</evidence>
<evidence type="ECO:0000313" key="2">
    <source>
        <dbReference type="Proteomes" id="UP000054485"/>
    </source>
</evidence>